<keyword evidence="10 14" id="KW-0472">Membrane</keyword>
<dbReference type="Proteomes" id="UP001295444">
    <property type="component" value="Chromosome 12"/>
</dbReference>
<keyword evidence="2" id="KW-0813">Transport</keyword>
<keyword evidence="9 13" id="KW-0915">Sodium</keyword>
<gene>
    <name evidence="15" type="ORF">PECUL_23A039671</name>
</gene>
<evidence type="ECO:0000256" key="2">
    <source>
        <dbReference type="ARBA" id="ARBA00022448"/>
    </source>
</evidence>
<feature type="non-terminal residue" evidence="15">
    <location>
        <position position="76"/>
    </location>
</feature>
<evidence type="ECO:0000256" key="6">
    <source>
        <dbReference type="ARBA" id="ARBA00022775"/>
    </source>
</evidence>
<dbReference type="GO" id="GO:0006865">
    <property type="term" value="P:amino acid transport"/>
    <property type="evidence" value="ECO:0007669"/>
    <property type="project" value="TreeGrafter"/>
</dbReference>
<feature type="transmembrane region" description="Helical" evidence="14">
    <location>
        <begin position="38"/>
        <end position="63"/>
    </location>
</feature>
<protein>
    <submittedName>
        <fullName evidence="15">Sodium-dependent noradrenaline transporter, partial</fullName>
    </submittedName>
</protein>
<evidence type="ECO:0000313" key="16">
    <source>
        <dbReference type="Proteomes" id="UP001295444"/>
    </source>
</evidence>
<evidence type="ECO:0000256" key="3">
    <source>
        <dbReference type="ARBA" id="ARBA00022475"/>
    </source>
</evidence>
<feature type="non-terminal residue" evidence="15">
    <location>
        <position position="1"/>
    </location>
</feature>
<feature type="binding site" evidence="13">
    <location>
        <position position="44"/>
    </location>
    <ligand>
        <name>Na(+)</name>
        <dbReference type="ChEBI" id="CHEBI:29101"/>
        <label>2</label>
    </ligand>
</feature>
<evidence type="ECO:0000256" key="11">
    <source>
        <dbReference type="ARBA" id="ARBA00023157"/>
    </source>
</evidence>
<dbReference type="GO" id="GO:0030424">
    <property type="term" value="C:axon"/>
    <property type="evidence" value="ECO:0007669"/>
    <property type="project" value="TreeGrafter"/>
</dbReference>
<evidence type="ECO:0000256" key="13">
    <source>
        <dbReference type="PIRSR" id="PIRSR600175-1"/>
    </source>
</evidence>
<feature type="binding site" evidence="13">
    <location>
        <position position="12"/>
    </location>
    <ligand>
        <name>Na(+)</name>
        <dbReference type="ChEBI" id="CHEBI:29101"/>
        <label>1</label>
    </ligand>
</feature>
<accession>A0AAD1WSR1</accession>
<keyword evidence="6" id="KW-0532">Neurotransmitter transport</keyword>
<evidence type="ECO:0000256" key="7">
    <source>
        <dbReference type="ARBA" id="ARBA00022847"/>
    </source>
</evidence>
<dbReference type="PANTHER" id="PTHR11616:SF320">
    <property type="entry name" value="SODIUM-DEPENDENT NORADRENALINE TRANSPORTER"/>
    <property type="match status" value="1"/>
</dbReference>
<keyword evidence="7" id="KW-0769">Symport</keyword>
<keyword evidence="5 13" id="KW-0479">Metal-binding</keyword>
<dbReference type="EMBL" id="OW240923">
    <property type="protein sequence ID" value="CAH2324777.1"/>
    <property type="molecule type" value="Genomic_DNA"/>
</dbReference>
<dbReference type="GO" id="GO:0051583">
    <property type="term" value="P:dopamine uptake involved in synaptic transmission"/>
    <property type="evidence" value="ECO:0007669"/>
    <property type="project" value="TreeGrafter"/>
</dbReference>
<dbReference type="SUPFAM" id="SSF161070">
    <property type="entry name" value="SNF-like"/>
    <property type="match status" value="1"/>
</dbReference>
<keyword evidence="3" id="KW-1003">Cell membrane</keyword>
<evidence type="ECO:0000256" key="10">
    <source>
        <dbReference type="ARBA" id="ARBA00023136"/>
    </source>
</evidence>
<dbReference type="PANTHER" id="PTHR11616">
    <property type="entry name" value="SODIUM/CHLORIDE DEPENDENT TRANSPORTER"/>
    <property type="match status" value="1"/>
</dbReference>
<evidence type="ECO:0000256" key="14">
    <source>
        <dbReference type="SAM" id="Phobius"/>
    </source>
</evidence>
<dbReference type="GO" id="GO:0046872">
    <property type="term" value="F:metal ion binding"/>
    <property type="evidence" value="ECO:0007669"/>
    <property type="project" value="UniProtKB-KW"/>
</dbReference>
<name>A0AAD1WSR1_PELCU</name>
<evidence type="ECO:0000256" key="12">
    <source>
        <dbReference type="ARBA" id="ARBA00023180"/>
    </source>
</evidence>
<keyword evidence="8 14" id="KW-1133">Transmembrane helix</keyword>
<comment type="subcellular location">
    <subcellularLocation>
        <location evidence="1">Cell membrane</location>
        <topology evidence="1">Multi-pass membrane protein</topology>
    </subcellularLocation>
</comment>
<evidence type="ECO:0000256" key="9">
    <source>
        <dbReference type="ARBA" id="ARBA00023053"/>
    </source>
</evidence>
<organism evidence="15 16">
    <name type="scientific">Pelobates cultripes</name>
    <name type="common">Western spadefoot toad</name>
    <dbReference type="NCBI Taxonomy" id="61616"/>
    <lineage>
        <taxon>Eukaryota</taxon>
        <taxon>Metazoa</taxon>
        <taxon>Chordata</taxon>
        <taxon>Craniata</taxon>
        <taxon>Vertebrata</taxon>
        <taxon>Euteleostomi</taxon>
        <taxon>Amphibia</taxon>
        <taxon>Batrachia</taxon>
        <taxon>Anura</taxon>
        <taxon>Pelobatoidea</taxon>
        <taxon>Pelobatidae</taxon>
        <taxon>Pelobates</taxon>
    </lineage>
</organism>
<keyword evidence="4 14" id="KW-0812">Transmembrane</keyword>
<keyword evidence="16" id="KW-1185">Reference proteome</keyword>
<sequence length="76" mass="8393">VWIDAATQIFYSLGAGFGVLIAFASYNKYDNNCYRDALLTSTINCVTSFISGFAIFSILGYMAHKHNVKIEDVATE</sequence>
<dbReference type="Pfam" id="PF00209">
    <property type="entry name" value="SNF"/>
    <property type="match status" value="1"/>
</dbReference>
<dbReference type="GO" id="GO:0042734">
    <property type="term" value="C:presynaptic membrane"/>
    <property type="evidence" value="ECO:0007669"/>
    <property type="project" value="TreeGrafter"/>
</dbReference>
<feature type="transmembrane region" description="Helical" evidence="14">
    <location>
        <begin position="6"/>
        <end position="26"/>
    </location>
</feature>
<proteinExistence type="predicted"/>
<dbReference type="PROSITE" id="PS50267">
    <property type="entry name" value="NA_NEUROTRAN_SYMP_3"/>
    <property type="match status" value="1"/>
</dbReference>
<dbReference type="GO" id="GO:0005330">
    <property type="term" value="F:dopamine:sodium symporter activity"/>
    <property type="evidence" value="ECO:0007669"/>
    <property type="project" value="TreeGrafter"/>
</dbReference>
<evidence type="ECO:0000313" key="15">
    <source>
        <dbReference type="EMBL" id="CAH2324777.1"/>
    </source>
</evidence>
<evidence type="ECO:0000256" key="1">
    <source>
        <dbReference type="ARBA" id="ARBA00004651"/>
    </source>
</evidence>
<evidence type="ECO:0000256" key="4">
    <source>
        <dbReference type="ARBA" id="ARBA00022692"/>
    </source>
</evidence>
<keyword evidence="12" id="KW-0325">Glycoprotein</keyword>
<evidence type="ECO:0000256" key="8">
    <source>
        <dbReference type="ARBA" id="ARBA00022989"/>
    </source>
</evidence>
<dbReference type="AlphaFoldDB" id="A0AAD1WSR1"/>
<evidence type="ECO:0000256" key="5">
    <source>
        <dbReference type="ARBA" id="ARBA00022723"/>
    </source>
</evidence>
<dbReference type="GO" id="GO:0032809">
    <property type="term" value="C:neuronal cell body membrane"/>
    <property type="evidence" value="ECO:0007669"/>
    <property type="project" value="TreeGrafter"/>
</dbReference>
<keyword evidence="11" id="KW-1015">Disulfide bond</keyword>
<dbReference type="GO" id="GO:0005334">
    <property type="term" value="F:norepinephrine:sodium symporter activity"/>
    <property type="evidence" value="ECO:0007669"/>
    <property type="project" value="TreeGrafter"/>
</dbReference>
<dbReference type="InterPro" id="IPR000175">
    <property type="entry name" value="Na/ntran_symport"/>
</dbReference>
<dbReference type="InterPro" id="IPR037272">
    <property type="entry name" value="SNS_sf"/>
</dbReference>
<reference evidence="15" key="1">
    <citation type="submission" date="2022-03" db="EMBL/GenBank/DDBJ databases">
        <authorList>
            <person name="Alioto T."/>
            <person name="Alioto T."/>
            <person name="Gomez Garrido J."/>
        </authorList>
    </citation>
    <scope>NUCLEOTIDE SEQUENCE</scope>
</reference>